<name>A7NR87_ROSCS</name>
<dbReference type="Pfam" id="PF10518">
    <property type="entry name" value="TAT_signal"/>
    <property type="match status" value="1"/>
</dbReference>
<sequence length="275" mass="29567">MCPPETLASMRSPEISRRNLLKFGLGAAAAAALPIGSAQAATVRRTTFRNVLDLTHVLGTQFPLFPGAAPFRIQQAVSHDKDGYYGSILTYWEHSGTHMDAPVHFAPNGLFVDQLPVENLVVPAVVINITEKVRRDPDSVVTPDDIRAWERRYGRIPDNAAVLMASGWGARAGSVEAFRNTDGSGVMHFPGFGKEAIDFLLTERRISGIGVDTLSLDHGPSTTFAVHYTILPTNRWGLENLANLEAIPPSGATLFVGAPKIAAGSGGPTRVMAVW</sequence>
<dbReference type="SUPFAM" id="SSF102198">
    <property type="entry name" value="Putative cyclase"/>
    <property type="match status" value="1"/>
</dbReference>
<dbReference type="GO" id="GO:0004061">
    <property type="term" value="F:arylformamidase activity"/>
    <property type="evidence" value="ECO:0007669"/>
    <property type="project" value="InterPro"/>
</dbReference>
<evidence type="ECO:0000256" key="1">
    <source>
        <dbReference type="SAM" id="SignalP"/>
    </source>
</evidence>
<dbReference type="Proteomes" id="UP000000263">
    <property type="component" value="Chromosome"/>
</dbReference>
<dbReference type="PANTHER" id="PTHR31118:SF12">
    <property type="entry name" value="CYCLASE-LIKE PROTEIN 2"/>
    <property type="match status" value="1"/>
</dbReference>
<dbReference type="eggNOG" id="COG1878">
    <property type="taxonomic scope" value="Bacteria"/>
</dbReference>
<dbReference type="KEGG" id="rca:Rcas_4050"/>
<keyword evidence="1" id="KW-0732">Signal</keyword>
<dbReference type="RefSeq" id="WP_012122504.1">
    <property type="nucleotide sequence ID" value="NC_009767.1"/>
</dbReference>
<dbReference type="HOGENOM" id="CLU_030671_2_0_0"/>
<reference evidence="2 3" key="1">
    <citation type="submission" date="2007-08" db="EMBL/GenBank/DDBJ databases">
        <title>Complete sequence of Roseiflexus castenholzii DSM 13941.</title>
        <authorList>
            <consortium name="US DOE Joint Genome Institute"/>
            <person name="Copeland A."/>
            <person name="Lucas S."/>
            <person name="Lapidus A."/>
            <person name="Barry K."/>
            <person name="Glavina del Rio T."/>
            <person name="Dalin E."/>
            <person name="Tice H."/>
            <person name="Pitluck S."/>
            <person name="Thompson L.S."/>
            <person name="Brettin T."/>
            <person name="Bruce D."/>
            <person name="Detter J.C."/>
            <person name="Han C."/>
            <person name="Tapia R."/>
            <person name="Schmutz J."/>
            <person name="Larimer F."/>
            <person name="Land M."/>
            <person name="Hauser L."/>
            <person name="Kyrpides N."/>
            <person name="Mikhailova N."/>
            <person name="Bryant D.A."/>
            <person name="Hanada S."/>
            <person name="Tsukatani Y."/>
            <person name="Richardson P."/>
        </authorList>
    </citation>
    <scope>NUCLEOTIDE SEQUENCE [LARGE SCALE GENOMIC DNA]</scope>
    <source>
        <strain evidence="3">DSM 13941 / HLO8</strain>
    </source>
</reference>
<dbReference type="STRING" id="383372.Rcas_4050"/>
<evidence type="ECO:0000313" key="3">
    <source>
        <dbReference type="Proteomes" id="UP000000263"/>
    </source>
</evidence>
<proteinExistence type="predicted"/>
<dbReference type="Pfam" id="PF04199">
    <property type="entry name" value="Cyclase"/>
    <property type="match status" value="1"/>
</dbReference>
<dbReference type="InterPro" id="IPR006311">
    <property type="entry name" value="TAT_signal"/>
</dbReference>
<dbReference type="PROSITE" id="PS51318">
    <property type="entry name" value="TAT"/>
    <property type="match status" value="1"/>
</dbReference>
<dbReference type="InterPro" id="IPR007325">
    <property type="entry name" value="KFase/CYL"/>
</dbReference>
<feature type="chain" id="PRO_5002714200" evidence="1">
    <location>
        <begin position="41"/>
        <end position="275"/>
    </location>
</feature>
<dbReference type="InterPro" id="IPR019546">
    <property type="entry name" value="TAT_signal_bac_arc"/>
</dbReference>
<dbReference type="EMBL" id="CP000804">
    <property type="protein sequence ID" value="ABU60083.1"/>
    <property type="molecule type" value="Genomic_DNA"/>
</dbReference>
<dbReference type="PANTHER" id="PTHR31118">
    <property type="entry name" value="CYCLASE-LIKE PROTEIN 2"/>
    <property type="match status" value="1"/>
</dbReference>
<keyword evidence="3" id="KW-1185">Reference proteome</keyword>
<dbReference type="GO" id="GO:0019441">
    <property type="term" value="P:L-tryptophan catabolic process to kynurenine"/>
    <property type="evidence" value="ECO:0007669"/>
    <property type="project" value="InterPro"/>
</dbReference>
<gene>
    <name evidence="2" type="ordered locus">Rcas_4050</name>
</gene>
<evidence type="ECO:0000313" key="2">
    <source>
        <dbReference type="EMBL" id="ABU60083.1"/>
    </source>
</evidence>
<protein>
    <submittedName>
        <fullName evidence="2">Cyclase family protein</fullName>
    </submittedName>
</protein>
<organism evidence="2 3">
    <name type="scientific">Roseiflexus castenholzii (strain DSM 13941 / HLO8)</name>
    <dbReference type="NCBI Taxonomy" id="383372"/>
    <lineage>
        <taxon>Bacteria</taxon>
        <taxon>Bacillati</taxon>
        <taxon>Chloroflexota</taxon>
        <taxon>Chloroflexia</taxon>
        <taxon>Chloroflexales</taxon>
        <taxon>Roseiflexineae</taxon>
        <taxon>Roseiflexaceae</taxon>
        <taxon>Roseiflexus</taxon>
    </lineage>
</organism>
<dbReference type="AlphaFoldDB" id="A7NR87"/>
<dbReference type="Gene3D" id="3.50.30.50">
    <property type="entry name" value="Putative cyclase"/>
    <property type="match status" value="1"/>
</dbReference>
<dbReference type="InterPro" id="IPR037175">
    <property type="entry name" value="KFase_sf"/>
</dbReference>
<dbReference type="OrthoDB" id="9796085at2"/>
<feature type="signal peptide" evidence="1">
    <location>
        <begin position="1"/>
        <end position="40"/>
    </location>
</feature>
<accession>A7NR87</accession>